<reference evidence="1" key="2">
    <citation type="journal article" date="2014" name="ISME J.">
        <title>Microbial stratification in low pH oxic and suboxic macroscopic growths along an acid mine drainage.</title>
        <authorList>
            <person name="Mendez-Garcia C."/>
            <person name="Mesa V."/>
            <person name="Sprenger R.R."/>
            <person name="Richter M."/>
            <person name="Diez M.S."/>
            <person name="Solano J."/>
            <person name="Bargiela R."/>
            <person name="Golyshina O.V."/>
            <person name="Manteca A."/>
            <person name="Ramos J.L."/>
            <person name="Gallego J.R."/>
            <person name="Llorente I."/>
            <person name="Martins Dos Santos V.A."/>
            <person name="Jensen O.N."/>
            <person name="Pelaez A.I."/>
            <person name="Sanchez J."/>
            <person name="Ferrer M."/>
        </authorList>
    </citation>
    <scope>NUCLEOTIDE SEQUENCE</scope>
</reference>
<organism evidence="1">
    <name type="scientific">mine drainage metagenome</name>
    <dbReference type="NCBI Taxonomy" id="410659"/>
    <lineage>
        <taxon>unclassified sequences</taxon>
        <taxon>metagenomes</taxon>
        <taxon>ecological metagenomes</taxon>
    </lineage>
</organism>
<protein>
    <recommendedName>
        <fullName evidence="2">TonB-dependent receptor</fullName>
    </recommendedName>
</protein>
<evidence type="ECO:0000313" key="1">
    <source>
        <dbReference type="EMBL" id="EQD34087.1"/>
    </source>
</evidence>
<comment type="caution">
    <text evidence="1">The sequence shown here is derived from an EMBL/GenBank/DDBJ whole genome shotgun (WGS) entry which is preliminary data.</text>
</comment>
<proteinExistence type="predicted"/>
<reference evidence="1" key="1">
    <citation type="submission" date="2013-08" db="EMBL/GenBank/DDBJ databases">
        <authorList>
            <person name="Mendez C."/>
            <person name="Richter M."/>
            <person name="Ferrer M."/>
            <person name="Sanchez J."/>
        </authorList>
    </citation>
    <scope>NUCLEOTIDE SEQUENCE</scope>
</reference>
<sequence length="113" mass="11860">MIRGGNSLLYGPEPAPVINFVSKGAVAGAPFGASTEQMIGSHGGWQTYNVVKGSRGDVAWRVAGWINRSDGPRANSGYNVKGIDANLLWTPSATSRGAWLCICTTPRPTTPDA</sequence>
<name>T0YQR2_9ZZZZ</name>
<dbReference type="EMBL" id="AUZZ01009244">
    <property type="protein sequence ID" value="EQD34087.1"/>
    <property type="molecule type" value="Genomic_DNA"/>
</dbReference>
<gene>
    <name evidence="1" type="ORF">B2A_12817</name>
</gene>
<dbReference type="AlphaFoldDB" id="T0YQR2"/>
<dbReference type="SUPFAM" id="SSF56935">
    <property type="entry name" value="Porins"/>
    <property type="match status" value="1"/>
</dbReference>
<accession>T0YQR2</accession>
<evidence type="ECO:0008006" key="2">
    <source>
        <dbReference type="Google" id="ProtNLM"/>
    </source>
</evidence>